<dbReference type="SUPFAM" id="SSF81383">
    <property type="entry name" value="F-box domain"/>
    <property type="match status" value="1"/>
</dbReference>
<dbReference type="SUPFAM" id="SSF52047">
    <property type="entry name" value="RNI-like"/>
    <property type="match status" value="1"/>
</dbReference>
<evidence type="ECO:0000259" key="1">
    <source>
        <dbReference type="PROSITE" id="PS50181"/>
    </source>
</evidence>
<dbReference type="InterPro" id="IPR032675">
    <property type="entry name" value="LRR_dom_sf"/>
</dbReference>
<dbReference type="AlphaFoldDB" id="A0A1Y2FXD1"/>
<dbReference type="EMBL" id="MCGR01000009">
    <property type="protein sequence ID" value="ORY88644.1"/>
    <property type="molecule type" value="Genomic_DNA"/>
</dbReference>
<dbReference type="Gene3D" id="3.80.10.10">
    <property type="entry name" value="Ribonuclease Inhibitor"/>
    <property type="match status" value="1"/>
</dbReference>
<keyword evidence="3" id="KW-1185">Reference proteome</keyword>
<dbReference type="InParanoid" id="A0A1Y2FXD1"/>
<dbReference type="CDD" id="cd09917">
    <property type="entry name" value="F-box_SF"/>
    <property type="match status" value="1"/>
</dbReference>
<organism evidence="2 3">
    <name type="scientific">Leucosporidium creatinivorum</name>
    <dbReference type="NCBI Taxonomy" id="106004"/>
    <lineage>
        <taxon>Eukaryota</taxon>
        <taxon>Fungi</taxon>
        <taxon>Dikarya</taxon>
        <taxon>Basidiomycota</taxon>
        <taxon>Pucciniomycotina</taxon>
        <taxon>Microbotryomycetes</taxon>
        <taxon>Leucosporidiales</taxon>
        <taxon>Leucosporidium</taxon>
    </lineage>
</organism>
<feature type="domain" description="F-box" evidence="1">
    <location>
        <begin position="15"/>
        <end position="60"/>
    </location>
</feature>
<evidence type="ECO:0000313" key="3">
    <source>
        <dbReference type="Proteomes" id="UP000193467"/>
    </source>
</evidence>
<dbReference type="Pfam" id="PF00646">
    <property type="entry name" value="F-box"/>
    <property type="match status" value="1"/>
</dbReference>
<dbReference type="PROSITE" id="PS50181">
    <property type="entry name" value="FBOX"/>
    <property type="match status" value="1"/>
</dbReference>
<proteinExistence type="predicted"/>
<comment type="caution">
    <text evidence="2">The sequence shown here is derived from an EMBL/GenBank/DDBJ whole genome shotgun (WGS) entry which is preliminary data.</text>
</comment>
<protein>
    <recommendedName>
        <fullName evidence="1">F-box domain-containing protein</fullName>
    </recommendedName>
</protein>
<sequence length="256" mass="28623">MEASLASPTVKESFTTTLTSLPPELLADVAAHLPLGSLACFSLVSRFVREAVQPKLYHKVELRCDGATELQERRREAVRATLKLLGEDEKRCEMLRELDLREWAWMDDAETKDLAAVSRSARRLTALRLENSPSDLESYIPVFQPVWDAVLALPDLTRLACSGGPLVPLHLHRNSALRRLEITNYTMVPNEDGALPALHHLHLDNVGGFTEEWFAPKLLESLRVLTLANLDLAGAKVVLSLFTVRSTTTVWKPEPR</sequence>
<reference evidence="2 3" key="1">
    <citation type="submission" date="2016-07" db="EMBL/GenBank/DDBJ databases">
        <title>Pervasive Adenine N6-methylation of Active Genes in Fungi.</title>
        <authorList>
            <consortium name="DOE Joint Genome Institute"/>
            <person name="Mondo S.J."/>
            <person name="Dannebaum R.O."/>
            <person name="Kuo R.C."/>
            <person name="Labutti K."/>
            <person name="Haridas S."/>
            <person name="Kuo A."/>
            <person name="Salamov A."/>
            <person name="Ahrendt S.R."/>
            <person name="Lipzen A."/>
            <person name="Sullivan W."/>
            <person name="Andreopoulos W.B."/>
            <person name="Clum A."/>
            <person name="Lindquist E."/>
            <person name="Daum C."/>
            <person name="Ramamoorthy G.K."/>
            <person name="Gryganskyi A."/>
            <person name="Culley D."/>
            <person name="Magnuson J.K."/>
            <person name="James T.Y."/>
            <person name="O'Malley M.A."/>
            <person name="Stajich J.E."/>
            <person name="Spatafora J.W."/>
            <person name="Visel A."/>
            <person name="Grigoriev I.V."/>
        </authorList>
    </citation>
    <scope>NUCLEOTIDE SEQUENCE [LARGE SCALE GENOMIC DNA]</scope>
    <source>
        <strain evidence="2 3">62-1032</strain>
    </source>
</reference>
<accession>A0A1Y2FXD1</accession>
<gene>
    <name evidence="2" type="ORF">BCR35DRAFT_219659</name>
</gene>
<dbReference type="Proteomes" id="UP000193467">
    <property type="component" value="Unassembled WGS sequence"/>
</dbReference>
<dbReference type="InterPro" id="IPR036047">
    <property type="entry name" value="F-box-like_dom_sf"/>
</dbReference>
<dbReference type="InterPro" id="IPR001810">
    <property type="entry name" value="F-box_dom"/>
</dbReference>
<name>A0A1Y2FXD1_9BASI</name>
<evidence type="ECO:0000313" key="2">
    <source>
        <dbReference type="EMBL" id="ORY88644.1"/>
    </source>
</evidence>